<sequence>MELLTHYNGAVFFIDLLGMGALTQGLIPLEAEDYTPWLEHHEYEHNNQFLAAAVVAEFRKLLAEYAQLHTDVTVTQLSDGAFIWSRQPSAVVTAAGTLMSEAIKNGVLCRGGMAYGQIIETNQAHALGRFIVGQAVTDAVKLEGLAKGARVLVNSDFPHSLWERDKAFAERMQPLFEPFTNPLDFSVYDEFKWYLVPKEAYQSQDLRLLSKEDRIKFTKIRLKLANVVRCAPRLSWNSRTGAGRVQVTASISILAQNHALGVSHNFEWNDSVEKRSQSIVNSINQTLEADTDYVYRH</sequence>
<evidence type="ECO:0008006" key="3">
    <source>
        <dbReference type="Google" id="ProtNLM"/>
    </source>
</evidence>
<comment type="caution">
    <text evidence="1">The sequence shown here is derived from an EMBL/GenBank/DDBJ whole genome shotgun (WGS) entry which is preliminary data.</text>
</comment>
<evidence type="ECO:0000313" key="1">
    <source>
        <dbReference type="EMBL" id="TPG64630.1"/>
    </source>
</evidence>
<dbReference type="Proteomes" id="UP000317646">
    <property type="component" value="Unassembled WGS sequence"/>
</dbReference>
<dbReference type="EMBL" id="RCYZ01000006">
    <property type="protein sequence ID" value="TPG64630.1"/>
    <property type="molecule type" value="Genomic_DNA"/>
</dbReference>
<protein>
    <recommendedName>
        <fullName evidence="3">Guanylate cyclase domain-containing protein</fullName>
    </recommendedName>
</protein>
<accession>A0A502GTP7</accession>
<proteinExistence type="predicted"/>
<dbReference type="AlphaFoldDB" id="A0A502GTP7"/>
<gene>
    <name evidence="1" type="ORF">EAH73_15820</name>
</gene>
<organism evidence="1 2">
    <name type="scientific">Hymenobacter nivis</name>
    <dbReference type="NCBI Taxonomy" id="1850093"/>
    <lineage>
        <taxon>Bacteria</taxon>
        <taxon>Pseudomonadati</taxon>
        <taxon>Bacteroidota</taxon>
        <taxon>Cytophagia</taxon>
        <taxon>Cytophagales</taxon>
        <taxon>Hymenobacteraceae</taxon>
        <taxon>Hymenobacter</taxon>
    </lineage>
</organism>
<dbReference type="Gene3D" id="3.30.70.1230">
    <property type="entry name" value="Nucleotide cyclase"/>
    <property type="match status" value="1"/>
</dbReference>
<reference evidence="1 2" key="1">
    <citation type="journal article" date="2019" name="Environ. Microbiol.">
        <title>Species interactions and distinct microbial communities in high Arctic permafrost affected cryosols are associated with the CH4 and CO2 gas fluxes.</title>
        <authorList>
            <person name="Altshuler I."/>
            <person name="Hamel J."/>
            <person name="Turney S."/>
            <person name="Magnuson E."/>
            <person name="Levesque R."/>
            <person name="Greer C."/>
            <person name="Whyte L.G."/>
        </authorList>
    </citation>
    <scope>NUCLEOTIDE SEQUENCE [LARGE SCALE GENOMIC DNA]</scope>
    <source>
        <strain evidence="1 2">S9.2P</strain>
    </source>
</reference>
<dbReference type="InterPro" id="IPR029787">
    <property type="entry name" value="Nucleotide_cyclase"/>
</dbReference>
<dbReference type="SUPFAM" id="SSF55073">
    <property type="entry name" value="Nucleotide cyclase"/>
    <property type="match status" value="1"/>
</dbReference>
<evidence type="ECO:0000313" key="2">
    <source>
        <dbReference type="Proteomes" id="UP000317646"/>
    </source>
</evidence>
<keyword evidence="2" id="KW-1185">Reference proteome</keyword>
<name>A0A502GTP7_9BACT</name>